<evidence type="ECO:0008006" key="5">
    <source>
        <dbReference type="Google" id="ProtNLM"/>
    </source>
</evidence>
<feature type="chain" id="PRO_5045626640" description="Lipoprotein" evidence="2">
    <location>
        <begin position="23"/>
        <end position="346"/>
    </location>
</feature>
<keyword evidence="2" id="KW-0732">Signal</keyword>
<accession>A0ABM5ZX66</accession>
<sequence length="346" mass="37853">MSAPKLLLSALTLSMLSLTLSACGSDGDKAKEEYDRIEDQVKDEYDRVEDKVKEKYKEVEDKLSDDEKSMAEILKSVFLPEESLDNFLDKLTPEGGRGGLYVGHFVELNDGDSNDTDIGAVYFDISKDGVGSVDGSISYQQQACQENNSLGVNSALKIDNYIAGKVTGSLDTLEFLDVKYVNELGIETPNLLTTFAGSFEEKEAGSPWKGSFEYQDGLGGKTLSSGENNCNVTYTISDRSNFRTYPLDYELGQMNLDIVGNGNQKNATWKNPANTQHVLISQIDVNKAESGANGYVQNLVLSNLETQFAPVISDKSINYAIVVQAFDANNTLIGYQAVVQDLPESL</sequence>
<dbReference type="Proteomes" id="UP000076104">
    <property type="component" value="Chromosome"/>
</dbReference>
<reference evidence="3 4" key="1">
    <citation type="submission" date="2016-03" db="EMBL/GenBank/DDBJ databases">
        <title>Genome sequencing of Psychrobacter alimentarius PAMC 27889.</title>
        <authorList>
            <person name="Lee J."/>
            <person name="Kim O.-S."/>
        </authorList>
    </citation>
    <scope>NUCLEOTIDE SEQUENCE [LARGE SCALE GENOMIC DNA]</scope>
    <source>
        <strain evidence="3 4">PAMC 27889</strain>
    </source>
</reference>
<evidence type="ECO:0000256" key="2">
    <source>
        <dbReference type="SAM" id="SignalP"/>
    </source>
</evidence>
<name>A0ABM5ZX66_9GAMM</name>
<keyword evidence="1" id="KW-0175">Coiled coil</keyword>
<dbReference type="RefSeq" id="WP_062844393.1">
    <property type="nucleotide sequence ID" value="NZ_CP014945.1"/>
</dbReference>
<protein>
    <recommendedName>
        <fullName evidence="5">Lipoprotein</fullName>
    </recommendedName>
</protein>
<evidence type="ECO:0000256" key="1">
    <source>
        <dbReference type="SAM" id="Coils"/>
    </source>
</evidence>
<keyword evidence="4" id="KW-1185">Reference proteome</keyword>
<dbReference type="GeneID" id="33058480"/>
<dbReference type="PROSITE" id="PS51257">
    <property type="entry name" value="PROKAR_LIPOPROTEIN"/>
    <property type="match status" value="1"/>
</dbReference>
<feature type="coiled-coil region" evidence="1">
    <location>
        <begin position="27"/>
        <end position="69"/>
    </location>
</feature>
<proteinExistence type="predicted"/>
<evidence type="ECO:0000313" key="3">
    <source>
        <dbReference type="EMBL" id="AMT96736.1"/>
    </source>
</evidence>
<gene>
    <name evidence="3" type="ORF">A3K91_1130</name>
</gene>
<evidence type="ECO:0000313" key="4">
    <source>
        <dbReference type="Proteomes" id="UP000076104"/>
    </source>
</evidence>
<feature type="signal peptide" evidence="2">
    <location>
        <begin position="1"/>
        <end position="22"/>
    </location>
</feature>
<dbReference type="EMBL" id="CP014945">
    <property type="protein sequence ID" value="AMT96736.1"/>
    <property type="molecule type" value="Genomic_DNA"/>
</dbReference>
<organism evidence="3 4">
    <name type="scientific">Psychrobacter alimentarius</name>
    <dbReference type="NCBI Taxonomy" id="261164"/>
    <lineage>
        <taxon>Bacteria</taxon>
        <taxon>Pseudomonadati</taxon>
        <taxon>Pseudomonadota</taxon>
        <taxon>Gammaproteobacteria</taxon>
        <taxon>Moraxellales</taxon>
        <taxon>Moraxellaceae</taxon>
        <taxon>Psychrobacter</taxon>
    </lineage>
</organism>